<proteinExistence type="predicted"/>
<evidence type="ECO:0000256" key="1">
    <source>
        <dbReference type="ARBA" id="ARBA00023015"/>
    </source>
</evidence>
<dbReference type="NCBIfam" id="TIGR02937">
    <property type="entry name" value="sigma70-ECF"/>
    <property type="match status" value="1"/>
</dbReference>
<dbReference type="EMBL" id="BARV01037415">
    <property type="protein sequence ID" value="GAI50573.1"/>
    <property type="molecule type" value="Genomic_DNA"/>
</dbReference>
<accession>X1P3Z9</accession>
<dbReference type="GO" id="GO:0016987">
    <property type="term" value="F:sigma factor activity"/>
    <property type="evidence" value="ECO:0007669"/>
    <property type="project" value="UniProtKB-KW"/>
</dbReference>
<evidence type="ECO:0000259" key="4">
    <source>
        <dbReference type="Pfam" id="PF04542"/>
    </source>
</evidence>
<keyword evidence="2" id="KW-0731">Sigma factor</keyword>
<keyword evidence="1" id="KW-0805">Transcription regulation</keyword>
<dbReference type="PANTHER" id="PTHR43133:SF51">
    <property type="entry name" value="RNA POLYMERASE SIGMA FACTOR"/>
    <property type="match status" value="1"/>
</dbReference>
<evidence type="ECO:0000256" key="3">
    <source>
        <dbReference type="ARBA" id="ARBA00023163"/>
    </source>
</evidence>
<reference evidence="5" key="1">
    <citation type="journal article" date="2014" name="Front. Microbiol.">
        <title>High frequency of phylogenetically diverse reductive dehalogenase-homologous genes in deep subseafloor sedimentary metagenomes.</title>
        <authorList>
            <person name="Kawai M."/>
            <person name="Futagami T."/>
            <person name="Toyoda A."/>
            <person name="Takaki Y."/>
            <person name="Nishi S."/>
            <person name="Hori S."/>
            <person name="Arai W."/>
            <person name="Tsubouchi T."/>
            <person name="Morono Y."/>
            <person name="Uchiyama I."/>
            <person name="Ito T."/>
            <person name="Fujiyama A."/>
            <person name="Inagaki F."/>
            <person name="Takami H."/>
        </authorList>
    </citation>
    <scope>NUCLEOTIDE SEQUENCE</scope>
    <source>
        <strain evidence="5">Expedition CK06-06</strain>
    </source>
</reference>
<dbReference type="InterPro" id="IPR007627">
    <property type="entry name" value="RNA_pol_sigma70_r2"/>
</dbReference>
<sequence length="127" mass="13880">MESDSDLVQRTLAGETESFRALVERYQDAVYGVALSKTGSFADAEDLAQEIFLAAYESLQRLKTPAKFGSWLYGIALNKTKMHLRSQTLSRKSAVQAAPNPLPADELATRNETRAAIIAALKSLSDT</sequence>
<evidence type="ECO:0000313" key="5">
    <source>
        <dbReference type="EMBL" id="GAI50573.1"/>
    </source>
</evidence>
<evidence type="ECO:0000256" key="2">
    <source>
        <dbReference type="ARBA" id="ARBA00023082"/>
    </source>
</evidence>
<feature type="domain" description="RNA polymerase sigma-70 region 2" evidence="4">
    <location>
        <begin position="22"/>
        <end position="88"/>
    </location>
</feature>
<dbReference type="InterPro" id="IPR014284">
    <property type="entry name" value="RNA_pol_sigma-70_dom"/>
</dbReference>
<feature type="non-terminal residue" evidence="5">
    <location>
        <position position="127"/>
    </location>
</feature>
<dbReference type="Gene3D" id="1.10.1740.10">
    <property type="match status" value="1"/>
</dbReference>
<comment type="caution">
    <text evidence="5">The sequence shown here is derived from an EMBL/GenBank/DDBJ whole genome shotgun (WGS) entry which is preliminary data.</text>
</comment>
<keyword evidence="3" id="KW-0804">Transcription</keyword>
<dbReference type="GO" id="GO:0006352">
    <property type="term" value="P:DNA-templated transcription initiation"/>
    <property type="evidence" value="ECO:0007669"/>
    <property type="project" value="InterPro"/>
</dbReference>
<organism evidence="5">
    <name type="scientific">marine sediment metagenome</name>
    <dbReference type="NCBI Taxonomy" id="412755"/>
    <lineage>
        <taxon>unclassified sequences</taxon>
        <taxon>metagenomes</taxon>
        <taxon>ecological metagenomes</taxon>
    </lineage>
</organism>
<dbReference type="InterPro" id="IPR039425">
    <property type="entry name" value="RNA_pol_sigma-70-like"/>
</dbReference>
<dbReference type="PANTHER" id="PTHR43133">
    <property type="entry name" value="RNA POLYMERASE ECF-TYPE SIGMA FACTO"/>
    <property type="match status" value="1"/>
</dbReference>
<dbReference type="Pfam" id="PF04542">
    <property type="entry name" value="Sigma70_r2"/>
    <property type="match status" value="1"/>
</dbReference>
<gene>
    <name evidence="5" type="ORF">S06H3_57886</name>
</gene>
<dbReference type="InterPro" id="IPR013325">
    <property type="entry name" value="RNA_pol_sigma_r2"/>
</dbReference>
<dbReference type="AlphaFoldDB" id="X1P3Z9"/>
<protein>
    <recommendedName>
        <fullName evidence="4">RNA polymerase sigma-70 region 2 domain-containing protein</fullName>
    </recommendedName>
</protein>
<name>X1P3Z9_9ZZZZ</name>
<dbReference type="SUPFAM" id="SSF88946">
    <property type="entry name" value="Sigma2 domain of RNA polymerase sigma factors"/>
    <property type="match status" value="1"/>
</dbReference>